<dbReference type="PANTHER" id="PTHR14845">
    <property type="entry name" value="COILED-COIL DOMAIN-CONTAINING 166"/>
    <property type="match status" value="1"/>
</dbReference>
<evidence type="ECO:0000256" key="2">
    <source>
        <dbReference type="SAM" id="MobiDB-lite"/>
    </source>
</evidence>
<organism evidence="3 4">
    <name type="scientific">Junco hyemalis</name>
    <name type="common">Dark-eyed junco</name>
    <dbReference type="NCBI Taxonomy" id="40217"/>
    <lineage>
        <taxon>Eukaryota</taxon>
        <taxon>Metazoa</taxon>
        <taxon>Chordata</taxon>
        <taxon>Craniata</taxon>
        <taxon>Vertebrata</taxon>
        <taxon>Euteleostomi</taxon>
        <taxon>Archelosauria</taxon>
        <taxon>Archosauria</taxon>
        <taxon>Dinosauria</taxon>
        <taxon>Saurischia</taxon>
        <taxon>Theropoda</taxon>
        <taxon>Coelurosauria</taxon>
        <taxon>Aves</taxon>
        <taxon>Neognathae</taxon>
        <taxon>Neoaves</taxon>
        <taxon>Telluraves</taxon>
        <taxon>Australaves</taxon>
        <taxon>Passeriformes</taxon>
        <taxon>Passerellidae</taxon>
        <taxon>Junco</taxon>
    </lineage>
</organism>
<reference evidence="3" key="2">
    <citation type="submission" date="2025-09" db="UniProtKB">
        <authorList>
            <consortium name="Ensembl"/>
        </authorList>
    </citation>
    <scope>IDENTIFICATION</scope>
</reference>
<reference evidence="3" key="1">
    <citation type="submission" date="2025-08" db="UniProtKB">
        <authorList>
            <consortium name="Ensembl"/>
        </authorList>
    </citation>
    <scope>IDENTIFICATION</scope>
</reference>
<feature type="region of interest" description="Disordered" evidence="2">
    <location>
        <begin position="131"/>
        <end position="223"/>
    </location>
</feature>
<accession>A0A8C5NNW3</accession>
<name>A0A8C5NNW3_JUNHY</name>
<feature type="compositionally biased region" description="Polar residues" evidence="2">
    <location>
        <begin position="160"/>
        <end position="174"/>
    </location>
</feature>
<proteinExistence type="predicted"/>
<keyword evidence="1" id="KW-0175">Coiled coil</keyword>
<sequence length="256" mass="29102">MRIYHYKCSLKPSDFRFLQDKAECEQQFQRRMQQLTWGAQEVAMKALIQHVEEVKAENRLLRHELMGLLQHCQLLRDTRVRLQDQKEELLRENLCLQLMPARHRRDSLPSLPVRASLDAGEGLWSMDHKISASQNPSIPKSQHLKIPASQNPRCCRHSIPKSQHPQIPASQNPSILKPSCCRHSIPKSQDHKIPASQNPSIPKSQHPQIPAAADTASPNSSSILPGTQAGIIRLEYFTCCDGKPQNCVWLEIPSLK</sequence>
<dbReference type="PANTHER" id="PTHR14845:SF0">
    <property type="entry name" value="DUF4515 DOMAIN-CONTAINING PROTEIN"/>
    <property type="match status" value="1"/>
</dbReference>
<feature type="compositionally biased region" description="Polar residues" evidence="2">
    <location>
        <begin position="195"/>
        <end position="207"/>
    </location>
</feature>
<keyword evidence="4" id="KW-1185">Reference proteome</keyword>
<evidence type="ECO:0000256" key="1">
    <source>
        <dbReference type="SAM" id="Coils"/>
    </source>
</evidence>
<dbReference type="AlphaFoldDB" id="A0A8C5NNW3"/>
<evidence type="ECO:0000313" key="3">
    <source>
        <dbReference type="Ensembl" id="ENSJHYP00000012785.1"/>
    </source>
</evidence>
<protein>
    <submittedName>
        <fullName evidence="3">Uncharacterized protein</fullName>
    </submittedName>
</protein>
<evidence type="ECO:0000313" key="4">
    <source>
        <dbReference type="Proteomes" id="UP000694408"/>
    </source>
</evidence>
<feature type="coiled-coil region" evidence="1">
    <location>
        <begin position="44"/>
        <end position="92"/>
    </location>
</feature>
<feature type="compositionally biased region" description="Polar residues" evidence="2">
    <location>
        <begin position="131"/>
        <end position="140"/>
    </location>
</feature>
<dbReference type="Proteomes" id="UP000694408">
    <property type="component" value="Unplaced"/>
</dbReference>
<dbReference type="Ensembl" id="ENSJHYT00000015446.1">
    <property type="protein sequence ID" value="ENSJHYP00000012785.1"/>
    <property type="gene ID" value="ENSJHYG00000009933.1"/>
</dbReference>